<gene>
    <name evidence="1" type="ORF">LCGC14_2696490</name>
</gene>
<protein>
    <recommendedName>
        <fullName evidence="2">Capsid protein</fullName>
    </recommendedName>
</protein>
<proteinExistence type="predicted"/>
<name>A0A0F8ZGX9_9ZZZZ</name>
<organism evidence="1">
    <name type="scientific">marine sediment metagenome</name>
    <dbReference type="NCBI Taxonomy" id="412755"/>
    <lineage>
        <taxon>unclassified sequences</taxon>
        <taxon>metagenomes</taxon>
        <taxon>ecological metagenomes</taxon>
    </lineage>
</organism>
<comment type="caution">
    <text evidence="1">The sequence shown here is derived from an EMBL/GenBank/DDBJ whole genome shotgun (WGS) entry which is preliminary data.</text>
</comment>
<sequence>MASLINLAALTINEQEALLTSEAIFEKVYAKPVLTDAHLIATGIQMKTQIPFYGLFGMVGKKAAGSCNVNAETKAVVASEKFWDPMLINFRLTHCQEDINQLFKMWKRAQSALATWEDMVNDQVAFLADRVADATLEAILRITSFADTSEDVVGSGGNLTAGTTITYFTMLDGLWNQLIAGVAASTVPRYTIPENGGASYAAQDNLAADRALIAMRKCYNNLDTRARQVGDLKYQMTDSLFKNWLSYLEDKSLAFTLQRTEEGKGTDRYTYRGIPIVVRFDWDRNIRASFDTGAKYYLPHRLLLGPINNVPIGTSDESDMQNMDMFYDRTDKKHYSDVAFYIDCKLLENYLAAVAY</sequence>
<reference evidence="1" key="1">
    <citation type="journal article" date="2015" name="Nature">
        <title>Complex archaea that bridge the gap between prokaryotes and eukaryotes.</title>
        <authorList>
            <person name="Spang A."/>
            <person name="Saw J.H."/>
            <person name="Jorgensen S.L."/>
            <person name="Zaremba-Niedzwiedzka K."/>
            <person name="Martijn J."/>
            <person name="Lind A.E."/>
            <person name="van Eijk R."/>
            <person name="Schleper C."/>
            <person name="Guy L."/>
            <person name="Ettema T.J."/>
        </authorList>
    </citation>
    <scope>NUCLEOTIDE SEQUENCE</scope>
</reference>
<evidence type="ECO:0000313" key="1">
    <source>
        <dbReference type="EMBL" id="KKK93077.1"/>
    </source>
</evidence>
<dbReference type="EMBL" id="LAZR01047927">
    <property type="protein sequence ID" value="KKK93077.1"/>
    <property type="molecule type" value="Genomic_DNA"/>
</dbReference>
<evidence type="ECO:0008006" key="2">
    <source>
        <dbReference type="Google" id="ProtNLM"/>
    </source>
</evidence>
<dbReference type="AlphaFoldDB" id="A0A0F8ZGX9"/>
<accession>A0A0F8ZGX9</accession>